<reference evidence="2 3" key="1">
    <citation type="submission" date="2022-09" db="EMBL/GenBank/DDBJ databases">
        <title>Draft genome of isolate Be4.</title>
        <authorList>
            <person name="Sanchez-Castro I."/>
            <person name="Martinez-Rodriguez P."/>
            <person name="Descostes M."/>
            <person name="Merroun M."/>
        </authorList>
    </citation>
    <scope>NUCLEOTIDE SEQUENCE [LARGE SCALE GENOMIC DNA]</scope>
    <source>
        <strain evidence="2 3">Be4</strain>
    </source>
</reference>
<protein>
    <submittedName>
        <fullName evidence="2">Uncharacterized protein</fullName>
    </submittedName>
</protein>
<evidence type="ECO:0000256" key="1">
    <source>
        <dbReference type="SAM" id="MobiDB-lite"/>
    </source>
</evidence>
<proteinExistence type="predicted"/>
<gene>
    <name evidence="2" type="ORF">N0K08_20295</name>
</gene>
<accession>A0ABT2PR69</accession>
<dbReference type="EMBL" id="JAODYH010000014">
    <property type="protein sequence ID" value="MCT9812976.1"/>
    <property type="molecule type" value="Genomic_DNA"/>
</dbReference>
<sequence>MSSTTPQTRDLAAHTFGRNHFSPPPLPERLERPPQMVAADSAQEVQAAAQDLDQRIRDVGEW</sequence>
<keyword evidence="3" id="KW-1185">Reference proteome</keyword>
<dbReference type="Proteomes" id="UP001525968">
    <property type="component" value="Unassembled WGS sequence"/>
</dbReference>
<organism evidence="2 3">
    <name type="scientific">Acidovorax bellezanensis</name>
    <dbReference type="NCBI Taxonomy" id="2976702"/>
    <lineage>
        <taxon>Bacteria</taxon>
        <taxon>Pseudomonadati</taxon>
        <taxon>Pseudomonadota</taxon>
        <taxon>Betaproteobacteria</taxon>
        <taxon>Burkholderiales</taxon>
        <taxon>Comamonadaceae</taxon>
        <taxon>Acidovorax</taxon>
    </lineage>
</organism>
<evidence type="ECO:0000313" key="2">
    <source>
        <dbReference type="EMBL" id="MCT9812976.1"/>
    </source>
</evidence>
<comment type="caution">
    <text evidence="2">The sequence shown here is derived from an EMBL/GenBank/DDBJ whole genome shotgun (WGS) entry which is preliminary data.</text>
</comment>
<feature type="region of interest" description="Disordered" evidence="1">
    <location>
        <begin position="1"/>
        <end position="31"/>
    </location>
</feature>
<name>A0ABT2PR69_9BURK</name>
<dbReference type="RefSeq" id="WP_261502222.1">
    <property type="nucleotide sequence ID" value="NZ_JAODYH010000014.1"/>
</dbReference>
<evidence type="ECO:0000313" key="3">
    <source>
        <dbReference type="Proteomes" id="UP001525968"/>
    </source>
</evidence>